<evidence type="ECO:0000313" key="2">
    <source>
        <dbReference type="Proteomes" id="UP001055125"/>
    </source>
</evidence>
<name>A0ABQ4S3Z8_9HYPH</name>
<dbReference type="Proteomes" id="UP001055125">
    <property type="component" value="Unassembled WGS sequence"/>
</dbReference>
<dbReference type="RefSeq" id="WP_238246212.1">
    <property type="nucleotide sequence ID" value="NZ_BPQP01000078.1"/>
</dbReference>
<protein>
    <submittedName>
        <fullName evidence="1">Uncharacterized protein</fullName>
    </submittedName>
</protein>
<keyword evidence="2" id="KW-1185">Reference proteome</keyword>
<gene>
    <name evidence="1" type="ORF">OCOJLMKI_4360</name>
</gene>
<reference evidence="1" key="2">
    <citation type="submission" date="2021-08" db="EMBL/GenBank/DDBJ databases">
        <authorList>
            <person name="Tani A."/>
            <person name="Ola A."/>
            <person name="Ogura Y."/>
            <person name="Katsura K."/>
            <person name="Hayashi T."/>
        </authorList>
    </citation>
    <scope>NUCLEOTIDE SEQUENCE</scope>
    <source>
        <strain evidence="1">DSM 19015</strain>
    </source>
</reference>
<accession>A0ABQ4S3Z8</accession>
<dbReference type="EMBL" id="BPQP01000078">
    <property type="protein sequence ID" value="GJD97132.1"/>
    <property type="molecule type" value="Genomic_DNA"/>
</dbReference>
<sequence length="97" mass="10700">MRQIQVEEGLRLRFPGRSGEFDEGVEIGLLLADLAQGGSAFSRTVSAANVDQARRVAGSFGYRVQIMVEQQDCTDLLFSVRSRRPVLTVVEGDRRSA</sequence>
<evidence type="ECO:0000313" key="1">
    <source>
        <dbReference type="EMBL" id="GJD97132.1"/>
    </source>
</evidence>
<proteinExistence type="predicted"/>
<reference evidence="1" key="1">
    <citation type="journal article" date="2021" name="Front. Microbiol.">
        <title>Comprehensive Comparative Genomics and Phenotyping of Methylobacterium Species.</title>
        <authorList>
            <person name="Alessa O."/>
            <person name="Ogura Y."/>
            <person name="Fujitani Y."/>
            <person name="Takami H."/>
            <person name="Hayashi T."/>
            <person name="Sahin N."/>
            <person name="Tani A."/>
        </authorList>
    </citation>
    <scope>NUCLEOTIDE SEQUENCE</scope>
    <source>
        <strain evidence="1">DSM 19015</strain>
    </source>
</reference>
<comment type="caution">
    <text evidence="1">The sequence shown here is derived from an EMBL/GenBank/DDBJ whole genome shotgun (WGS) entry which is preliminary data.</text>
</comment>
<organism evidence="1 2">
    <name type="scientific">Methylobacterium iners</name>
    <dbReference type="NCBI Taxonomy" id="418707"/>
    <lineage>
        <taxon>Bacteria</taxon>
        <taxon>Pseudomonadati</taxon>
        <taxon>Pseudomonadota</taxon>
        <taxon>Alphaproteobacteria</taxon>
        <taxon>Hyphomicrobiales</taxon>
        <taxon>Methylobacteriaceae</taxon>
        <taxon>Methylobacterium</taxon>
    </lineage>
</organism>